<dbReference type="EMBL" id="JYDW01000206">
    <property type="protein sequence ID" value="KRZ52012.1"/>
    <property type="molecule type" value="Genomic_DNA"/>
</dbReference>
<keyword evidence="2" id="KW-1185">Reference proteome</keyword>
<proteinExistence type="predicted"/>
<reference evidence="1 2" key="1">
    <citation type="submission" date="2015-05" db="EMBL/GenBank/DDBJ databases">
        <title>Evolution of Trichinella species and genotypes.</title>
        <authorList>
            <person name="Korhonen P.K."/>
            <person name="Edoardo P."/>
            <person name="Giuseppe L.R."/>
            <person name="Gasser R.B."/>
        </authorList>
    </citation>
    <scope>NUCLEOTIDE SEQUENCE [LARGE SCALE GENOMIC DNA]</scope>
    <source>
        <strain evidence="1">ISS10</strain>
    </source>
</reference>
<dbReference type="Proteomes" id="UP000054721">
    <property type="component" value="Unassembled WGS sequence"/>
</dbReference>
<name>A0A0V1KYA2_9BILA</name>
<gene>
    <name evidence="1" type="ORF">T02_5824</name>
</gene>
<sequence length="122" mass="13752">MTIGQDVETSNSEYEASFAYYALICCETKLPGHFNSYNASHDRSAVHSYSNLKFSVRSMGNNECINTFDKCYSKPTYLFHTSKRSMLLSNIVYNALSKLTTSRAVDSEHRVVNDTISENIAV</sequence>
<dbReference type="AlphaFoldDB" id="A0A0V1KYA2"/>
<protein>
    <submittedName>
        <fullName evidence="1">Uncharacterized protein</fullName>
    </submittedName>
</protein>
<organism evidence="1 2">
    <name type="scientific">Trichinella nativa</name>
    <dbReference type="NCBI Taxonomy" id="6335"/>
    <lineage>
        <taxon>Eukaryota</taxon>
        <taxon>Metazoa</taxon>
        <taxon>Ecdysozoa</taxon>
        <taxon>Nematoda</taxon>
        <taxon>Enoplea</taxon>
        <taxon>Dorylaimia</taxon>
        <taxon>Trichinellida</taxon>
        <taxon>Trichinellidae</taxon>
        <taxon>Trichinella</taxon>
    </lineage>
</organism>
<evidence type="ECO:0000313" key="2">
    <source>
        <dbReference type="Proteomes" id="UP000054721"/>
    </source>
</evidence>
<accession>A0A0V1KYA2</accession>
<comment type="caution">
    <text evidence="1">The sequence shown here is derived from an EMBL/GenBank/DDBJ whole genome shotgun (WGS) entry which is preliminary data.</text>
</comment>
<evidence type="ECO:0000313" key="1">
    <source>
        <dbReference type="EMBL" id="KRZ52012.1"/>
    </source>
</evidence>